<keyword evidence="6" id="KW-1185">Reference proteome</keyword>
<keyword evidence="3" id="KW-0560">Oxidoreductase</keyword>
<feature type="domain" description="Nitroreductase" evidence="4">
    <location>
        <begin position="26"/>
        <end position="209"/>
    </location>
</feature>
<sequence length="235" mass="26460">MKKNTDLKKNLPPSADSLLEKLLYLRYSCRGFKSECVPKEKIERILYLAQRTASWTNVQPWKVHIIDNEAIEAFRDIMVSAASKPPHDSDLPWPDEYQGIYRDRRRECGWGLYESLGIQKGDRQASGHQAMRNFRFFDAPHIAIITSDRSLGVYGAIDCGAYISNFMLAATSLGIATIAQAALASRSSAIRNYLKLPDDRVVVCGISFGFSDDEHPANSFRTGRAPLNEVISWIE</sequence>
<keyword evidence="2" id="KW-0288">FMN</keyword>
<evidence type="ECO:0000313" key="6">
    <source>
        <dbReference type="Proteomes" id="UP000214603"/>
    </source>
</evidence>
<dbReference type="InterPro" id="IPR029479">
    <property type="entry name" value="Nitroreductase"/>
</dbReference>
<dbReference type="Proteomes" id="UP000214603">
    <property type="component" value="Unassembled WGS sequence"/>
</dbReference>
<dbReference type="Gene3D" id="3.40.109.10">
    <property type="entry name" value="NADH Oxidase"/>
    <property type="match status" value="1"/>
</dbReference>
<keyword evidence="1" id="KW-0285">Flavoprotein</keyword>
<dbReference type="SUPFAM" id="SSF55469">
    <property type="entry name" value="FMN-dependent nitroreductase-like"/>
    <property type="match status" value="1"/>
</dbReference>
<organism evidence="5 6">
    <name type="scientific">Candidimonas nitroreducens</name>
    <dbReference type="NCBI Taxonomy" id="683354"/>
    <lineage>
        <taxon>Bacteria</taxon>
        <taxon>Pseudomonadati</taxon>
        <taxon>Pseudomonadota</taxon>
        <taxon>Betaproteobacteria</taxon>
        <taxon>Burkholderiales</taxon>
        <taxon>Alcaligenaceae</taxon>
        <taxon>Candidimonas</taxon>
    </lineage>
</organism>
<evidence type="ECO:0000256" key="1">
    <source>
        <dbReference type="ARBA" id="ARBA00022630"/>
    </source>
</evidence>
<evidence type="ECO:0000256" key="3">
    <source>
        <dbReference type="ARBA" id="ARBA00023002"/>
    </source>
</evidence>
<accession>A0A225MSB2</accession>
<dbReference type="InterPro" id="IPR000415">
    <property type="entry name" value="Nitroreductase-like"/>
</dbReference>
<dbReference type="GO" id="GO:0016491">
    <property type="term" value="F:oxidoreductase activity"/>
    <property type="evidence" value="ECO:0007669"/>
    <property type="project" value="UniProtKB-KW"/>
</dbReference>
<gene>
    <name evidence="5" type="ORF">CEY11_06475</name>
</gene>
<evidence type="ECO:0000259" key="4">
    <source>
        <dbReference type="Pfam" id="PF00881"/>
    </source>
</evidence>
<dbReference type="RefSeq" id="WP_088602522.1">
    <property type="nucleotide sequence ID" value="NZ_NJIH01000003.1"/>
</dbReference>
<dbReference type="InterPro" id="IPR050627">
    <property type="entry name" value="Nitroreductase/BluB"/>
</dbReference>
<dbReference type="AlphaFoldDB" id="A0A225MSB2"/>
<protein>
    <submittedName>
        <fullName evidence="5">Nitroreductase</fullName>
    </submittedName>
</protein>
<dbReference type="EMBL" id="NJIH01000003">
    <property type="protein sequence ID" value="OWT63942.1"/>
    <property type="molecule type" value="Genomic_DNA"/>
</dbReference>
<name>A0A225MSB2_9BURK</name>
<evidence type="ECO:0000313" key="5">
    <source>
        <dbReference type="EMBL" id="OWT63942.1"/>
    </source>
</evidence>
<dbReference type="PANTHER" id="PTHR23026">
    <property type="entry name" value="NADPH NITROREDUCTASE"/>
    <property type="match status" value="1"/>
</dbReference>
<dbReference type="Pfam" id="PF00881">
    <property type="entry name" value="Nitroreductase"/>
    <property type="match status" value="1"/>
</dbReference>
<dbReference type="CDD" id="cd02136">
    <property type="entry name" value="PnbA_NfnB-like"/>
    <property type="match status" value="1"/>
</dbReference>
<evidence type="ECO:0000256" key="2">
    <source>
        <dbReference type="ARBA" id="ARBA00022643"/>
    </source>
</evidence>
<comment type="caution">
    <text evidence="5">The sequence shown here is derived from an EMBL/GenBank/DDBJ whole genome shotgun (WGS) entry which is preliminary data.</text>
</comment>
<dbReference type="PANTHER" id="PTHR23026:SF90">
    <property type="entry name" value="IODOTYROSINE DEIODINASE 1"/>
    <property type="match status" value="1"/>
</dbReference>
<reference evidence="6" key="1">
    <citation type="submission" date="2017-06" db="EMBL/GenBank/DDBJ databases">
        <title>Herbaspirillum phytohormonus sp. nov., isolated from the root nodule of Robinia pseudoacacia in lead-zinc mine.</title>
        <authorList>
            <person name="Fan M."/>
            <person name="Lin Y."/>
        </authorList>
    </citation>
    <scope>NUCLEOTIDE SEQUENCE [LARGE SCALE GENOMIC DNA]</scope>
    <source>
        <strain evidence="6">SC-089</strain>
    </source>
</reference>
<dbReference type="OrthoDB" id="9773807at2"/>
<proteinExistence type="predicted"/>